<protein>
    <submittedName>
        <fullName evidence="1">Uncharacterized protein</fullName>
    </submittedName>
</protein>
<sequence>MRIKDLLETDRLGELNPVQRWMVFGEYEEMMCVDAKFFNPHGECGKLEDTIHTWYVPYNFQQTIVPGDLLVVETTGGHGVSFGVVVNMPYWRTLAELMETGHPYCSVVACLDNFKLANGKVTYEIDLE</sequence>
<reference evidence="1" key="1">
    <citation type="journal article" date="2023" name="Microbiome">
        <title>Phages are unrecognized players in the ecology of the oral pathogen Porphyromonas gingivalis.</title>
        <authorList>
            <person name="Matrishin C.B."/>
            <person name="Haase E.M."/>
            <person name="Dewhirst F.E."/>
            <person name="Mark Welch J.L."/>
            <person name="Miranda-Sanchez F."/>
            <person name="Chen T."/>
            <person name="MacFarland D.C."/>
            <person name="Kauffman K.M."/>
        </authorList>
    </citation>
    <scope>NUCLEOTIDE SEQUENCE</scope>
</reference>
<accession>A0AAT9JB54</accession>
<evidence type="ECO:0000313" key="1">
    <source>
        <dbReference type="EMBL" id="DBA54916.1"/>
    </source>
</evidence>
<dbReference type="EMBL" id="BK068089">
    <property type="protein sequence ID" value="DBA54916.1"/>
    <property type="molecule type" value="Genomic_DNA"/>
</dbReference>
<reference evidence="1" key="2">
    <citation type="submission" date="2024-05" db="EMBL/GenBank/DDBJ databases">
        <authorList>
            <person name="Matrishin C.B."/>
            <person name="Kauffman K.M."/>
        </authorList>
    </citation>
    <scope>NUCLEOTIDE SEQUENCE</scope>
</reference>
<name>A0AAT9JB54_9CAUD</name>
<proteinExistence type="predicted"/>
<organism evidence="1">
    <name type="scientific">Porphyromonas phage phage006a_EM3</name>
    <dbReference type="NCBI Taxonomy" id="3154098"/>
    <lineage>
        <taxon>Viruses</taxon>
        <taxon>Duplodnaviria</taxon>
        <taxon>Heunggongvirae</taxon>
        <taxon>Uroviricota</taxon>
        <taxon>Caudoviricetes</taxon>
        <taxon>Alisviridae</taxon>
        <taxon>Honmavirus</taxon>
        <taxon>Honmavirus pging00B</taxon>
    </lineage>
</organism>